<dbReference type="Pfam" id="PF13419">
    <property type="entry name" value="HAD_2"/>
    <property type="match status" value="1"/>
</dbReference>
<comment type="cofactor">
    <cofactor evidence="1">
        <name>Mg(2+)</name>
        <dbReference type="ChEBI" id="CHEBI:18420"/>
    </cofactor>
</comment>
<dbReference type="Pfam" id="PF00702">
    <property type="entry name" value="Hydrolase"/>
    <property type="match status" value="1"/>
</dbReference>
<evidence type="ECO:0000313" key="6">
    <source>
        <dbReference type="EMBL" id="GBG63709.1"/>
    </source>
</evidence>
<feature type="region of interest" description="Disordered" evidence="5">
    <location>
        <begin position="1000"/>
        <end position="1061"/>
    </location>
</feature>
<feature type="region of interest" description="Disordered" evidence="5">
    <location>
        <begin position="465"/>
        <end position="579"/>
    </location>
</feature>
<feature type="compositionally biased region" description="Basic and acidic residues" evidence="5">
    <location>
        <begin position="541"/>
        <end position="564"/>
    </location>
</feature>
<evidence type="ECO:0000256" key="5">
    <source>
        <dbReference type="SAM" id="MobiDB-lite"/>
    </source>
</evidence>
<evidence type="ECO:0000256" key="2">
    <source>
        <dbReference type="ARBA" id="ARBA00022723"/>
    </source>
</evidence>
<dbReference type="Proteomes" id="UP000265515">
    <property type="component" value="Unassembled WGS sequence"/>
</dbReference>
<dbReference type="EMBL" id="BFEA01000042">
    <property type="protein sequence ID" value="GBG63709.1"/>
    <property type="molecule type" value="Genomic_DNA"/>
</dbReference>
<dbReference type="GO" id="GO:0046872">
    <property type="term" value="F:metal ion binding"/>
    <property type="evidence" value="ECO:0007669"/>
    <property type="project" value="UniProtKB-KW"/>
</dbReference>
<evidence type="ECO:0000256" key="4">
    <source>
        <dbReference type="ARBA" id="ARBA00023277"/>
    </source>
</evidence>
<reference evidence="6 7" key="1">
    <citation type="journal article" date="2018" name="Cell">
        <title>The Chara Genome: Secondary Complexity and Implications for Plant Terrestrialization.</title>
        <authorList>
            <person name="Nishiyama T."/>
            <person name="Sakayama H."/>
            <person name="Vries J.D."/>
            <person name="Buschmann H."/>
            <person name="Saint-Marcoux D."/>
            <person name="Ullrich K.K."/>
            <person name="Haas F.B."/>
            <person name="Vanderstraeten L."/>
            <person name="Becker D."/>
            <person name="Lang D."/>
            <person name="Vosolsobe S."/>
            <person name="Rombauts S."/>
            <person name="Wilhelmsson P.K.I."/>
            <person name="Janitza P."/>
            <person name="Kern R."/>
            <person name="Heyl A."/>
            <person name="Rumpler F."/>
            <person name="Villalobos L.I.A.C."/>
            <person name="Clay J.M."/>
            <person name="Skokan R."/>
            <person name="Toyoda A."/>
            <person name="Suzuki Y."/>
            <person name="Kagoshima H."/>
            <person name="Schijlen E."/>
            <person name="Tajeshwar N."/>
            <person name="Catarino B."/>
            <person name="Hetherington A.J."/>
            <person name="Saltykova A."/>
            <person name="Bonnot C."/>
            <person name="Breuninger H."/>
            <person name="Symeonidi A."/>
            <person name="Radhakrishnan G.V."/>
            <person name="Van Nieuwerburgh F."/>
            <person name="Deforce D."/>
            <person name="Chang C."/>
            <person name="Karol K.G."/>
            <person name="Hedrich R."/>
            <person name="Ulvskov P."/>
            <person name="Glockner G."/>
            <person name="Delwiche C.F."/>
            <person name="Petrasek J."/>
            <person name="Van de Peer Y."/>
            <person name="Friml J."/>
            <person name="Beilby M."/>
            <person name="Dolan L."/>
            <person name="Kohara Y."/>
            <person name="Sugano S."/>
            <person name="Fujiyama A."/>
            <person name="Delaux P.-M."/>
            <person name="Quint M."/>
            <person name="TheiBen G."/>
            <person name="Hagemann M."/>
            <person name="Harholt J."/>
            <person name="Dunand C."/>
            <person name="Zachgo S."/>
            <person name="Langdale J."/>
            <person name="Maumus F."/>
            <person name="Straeten D.V.D."/>
            <person name="Gould S.B."/>
            <person name="Rensing S.A."/>
        </authorList>
    </citation>
    <scope>NUCLEOTIDE SEQUENCE [LARGE SCALE GENOMIC DNA]</scope>
    <source>
        <strain evidence="6 7">S276</strain>
    </source>
</reference>
<dbReference type="AlphaFoldDB" id="A0A388K0Z2"/>
<comment type="caution">
    <text evidence="6">The sequence shown here is derived from an EMBL/GenBank/DDBJ whole genome shotgun (WGS) entry which is preliminary data.</text>
</comment>
<dbReference type="InterPro" id="IPR023214">
    <property type="entry name" value="HAD_sf"/>
</dbReference>
<dbReference type="InterPro" id="IPR036412">
    <property type="entry name" value="HAD-like_sf"/>
</dbReference>
<feature type="compositionally biased region" description="Basic and acidic residues" evidence="5">
    <location>
        <begin position="1000"/>
        <end position="1045"/>
    </location>
</feature>
<evidence type="ECO:0000256" key="3">
    <source>
        <dbReference type="ARBA" id="ARBA00022842"/>
    </source>
</evidence>
<keyword evidence="2" id="KW-0479">Metal-binding</keyword>
<dbReference type="Gramene" id="GBG63709">
    <property type="protein sequence ID" value="GBG63709"/>
    <property type="gene ID" value="CBR_g39251"/>
</dbReference>
<keyword evidence="3" id="KW-0460">Magnesium</keyword>
<proteinExistence type="predicted"/>
<dbReference type="Gene3D" id="3.40.50.1000">
    <property type="entry name" value="HAD superfamily/HAD-like"/>
    <property type="match status" value="2"/>
</dbReference>
<dbReference type="InterPro" id="IPR023198">
    <property type="entry name" value="PGP-like_dom2"/>
</dbReference>
<protein>
    <submittedName>
        <fullName evidence="6">Uncharacterized protein</fullName>
    </submittedName>
</protein>
<keyword evidence="7" id="KW-1185">Reference proteome</keyword>
<accession>A0A388K0Z2</accession>
<dbReference type="SUPFAM" id="SSF56784">
    <property type="entry name" value="HAD-like"/>
    <property type="match status" value="2"/>
</dbReference>
<organism evidence="6 7">
    <name type="scientific">Chara braunii</name>
    <name type="common">Braun's stonewort</name>
    <dbReference type="NCBI Taxonomy" id="69332"/>
    <lineage>
        <taxon>Eukaryota</taxon>
        <taxon>Viridiplantae</taxon>
        <taxon>Streptophyta</taxon>
        <taxon>Charophyceae</taxon>
        <taxon>Charales</taxon>
        <taxon>Characeae</taxon>
        <taxon>Chara</taxon>
    </lineage>
</organism>
<dbReference type="InterPro" id="IPR051600">
    <property type="entry name" value="Beta-PGM-like"/>
</dbReference>
<sequence length="1061" mass="110013">MAATGGFSLPVTRSVAPPFSIAEFDLFLMGLDGVLINTDVLTYKAWGRAFQERGIPFNYTFDEYVVLKDDRSWAQIVIDLLASHNVDVTFPEMRERRRAYFWSMLDSDQLALKAGAGELIERLLTDGRKFGIVTRSTVAEMDIARSRLPILNMIPAQRWYTREDTAPEAAKPSPQGYNTALQDLYTPGDRVMGIENSARGLGAILNMNVPADDKVATIVGPVISDSANRLRSTYINTFWLRDIPRIFIGVTTLSHAEAPAGVFNVATGQGTPGAAAGMDTAFLGVAPEMGGALGPGLAGVPPVAPGGPLGMPLAAGVGAAYPTGYATGFAVESADVAFATPNQTCTMGFAGTDGSVDVGAGPPVGTTGTGATSVSSFIVPGVAPGTVDVVEVTTRTIRAEDVGLSTADVPVLGAGAQTAQPGGEGAEGEIKGTEGDVGALGATEAQQEAKSEADTGIHGEMAFGAPREMQGQEGAQTEAREKEYQPEAMDISAKPAGVEEQWTQRGEGGGREGQEEAGQEPEQREEERRAVLSSVLTSRSKRQESDSSSYCKKEDYRKHDDHKSSSSKRSYDDEDRGYEYSGASKKAYSDADLKRFDTTHASTSKHAQQLLLKPAASDLIQRLAREGRKFGVVTRSTVQEVDIARSRLPILKLIPPQRWYTREDTAPGAAKPSPQGYNTALQDLYVTGSRVIGIENGARGLGAILNMNVAADNKVAVIVAPVISDAANRMRNTYINTFWLRDLTRVFIEVASTDLMDVPSGAGVGGDYGVAAGQGILGAAGMSTPTALTAGVASPTGVAAGVGTFGGPMGGVGTGTFGTPVAGMGTPTAPTAGVAGPTAVAAGVGTFGGPMGGAGTGTFGTPVAAGVGIGYPGAVYPPYVGVTTPGAYYDTSGATTMPGTYYATPETTMTATYGVMGVGVAPVVAPVGPTGVGATTYDSYVLPGSAPGTVDLVEVTTRTVSAADVGGVGADVPVAGTDTRTVDVGETERPEGEVRVVEIESEETRGRETVTGREGEGKTEASEGKEGAVAMDVKEEQGTQEREGGPQEGEEREARAPQPNM</sequence>
<evidence type="ECO:0000256" key="1">
    <source>
        <dbReference type="ARBA" id="ARBA00001946"/>
    </source>
</evidence>
<evidence type="ECO:0000313" key="7">
    <source>
        <dbReference type="Proteomes" id="UP000265515"/>
    </source>
</evidence>
<dbReference type="GO" id="GO:0003824">
    <property type="term" value="F:catalytic activity"/>
    <property type="evidence" value="ECO:0007669"/>
    <property type="project" value="UniProtKB-ARBA"/>
</dbReference>
<dbReference type="Gene3D" id="1.10.150.240">
    <property type="entry name" value="Putative phosphatase, domain 2"/>
    <property type="match status" value="1"/>
</dbReference>
<dbReference type="InterPro" id="IPR041492">
    <property type="entry name" value="HAD_2"/>
</dbReference>
<gene>
    <name evidence="6" type="ORF">CBR_g39251</name>
</gene>
<keyword evidence="4" id="KW-0119">Carbohydrate metabolism</keyword>
<dbReference type="PANTHER" id="PTHR46193:SF18">
    <property type="entry name" value="HEXITOL PHOSPHATASE B"/>
    <property type="match status" value="1"/>
</dbReference>
<feature type="compositionally biased region" description="Basic and acidic residues" evidence="5">
    <location>
        <begin position="521"/>
        <end position="530"/>
    </location>
</feature>
<feature type="region of interest" description="Disordered" evidence="5">
    <location>
        <begin position="414"/>
        <end position="434"/>
    </location>
</feature>
<dbReference type="PANTHER" id="PTHR46193">
    <property type="entry name" value="6-PHOSPHOGLUCONATE PHOSPHATASE"/>
    <property type="match status" value="1"/>
</dbReference>
<name>A0A388K0Z2_CHABU</name>